<evidence type="ECO:0000313" key="4">
    <source>
        <dbReference type="Proteomes" id="UP000559010"/>
    </source>
</evidence>
<dbReference type="Gene3D" id="3.40.1350.10">
    <property type="match status" value="1"/>
</dbReference>
<protein>
    <recommendedName>
        <fullName evidence="2">UPF0102 protein HH304_15235</fullName>
    </recommendedName>
</protein>
<dbReference type="Proteomes" id="UP000559010">
    <property type="component" value="Unassembled WGS sequence"/>
</dbReference>
<evidence type="ECO:0000256" key="1">
    <source>
        <dbReference type="ARBA" id="ARBA00006738"/>
    </source>
</evidence>
<name>A0A848J5G4_9BACT</name>
<dbReference type="RefSeq" id="WP_169683173.1">
    <property type="nucleotide sequence ID" value="NZ_JABBNU010000009.1"/>
</dbReference>
<evidence type="ECO:0000256" key="2">
    <source>
        <dbReference type="HAMAP-Rule" id="MF_00048"/>
    </source>
</evidence>
<dbReference type="InterPro" id="IPR003509">
    <property type="entry name" value="UPF0102_YraN-like"/>
</dbReference>
<comment type="similarity">
    <text evidence="1 2">Belongs to the UPF0102 family.</text>
</comment>
<dbReference type="CDD" id="cd20736">
    <property type="entry name" value="PoNe_Nuclease"/>
    <property type="match status" value="1"/>
</dbReference>
<gene>
    <name evidence="3" type="ORF">HH304_15235</name>
</gene>
<dbReference type="InterPro" id="IPR011335">
    <property type="entry name" value="Restrct_endonuc-II-like"/>
</dbReference>
<dbReference type="AlphaFoldDB" id="A0A848J5G4"/>
<proteinExistence type="inferred from homology"/>
<accession>A0A848J5G4</accession>
<evidence type="ECO:0000313" key="3">
    <source>
        <dbReference type="EMBL" id="NMM49760.1"/>
    </source>
</evidence>
<dbReference type="EMBL" id="JABBNU010000009">
    <property type="protein sequence ID" value="NMM49760.1"/>
    <property type="molecule type" value="Genomic_DNA"/>
</dbReference>
<dbReference type="InterPro" id="IPR011856">
    <property type="entry name" value="tRNA_endonuc-like_dom_sf"/>
</dbReference>
<dbReference type="PANTHER" id="PTHR34039:SF1">
    <property type="entry name" value="UPF0102 PROTEIN YRAN"/>
    <property type="match status" value="1"/>
</dbReference>
<dbReference type="GO" id="GO:0003676">
    <property type="term" value="F:nucleic acid binding"/>
    <property type="evidence" value="ECO:0007669"/>
    <property type="project" value="InterPro"/>
</dbReference>
<organism evidence="3 4">
    <name type="scientific">Marinigracilibium pacificum</name>
    <dbReference type="NCBI Taxonomy" id="2729599"/>
    <lineage>
        <taxon>Bacteria</taxon>
        <taxon>Pseudomonadati</taxon>
        <taxon>Bacteroidota</taxon>
        <taxon>Cytophagia</taxon>
        <taxon>Cytophagales</taxon>
        <taxon>Flammeovirgaceae</taxon>
        <taxon>Marinigracilibium</taxon>
    </lineage>
</organism>
<dbReference type="SUPFAM" id="SSF52980">
    <property type="entry name" value="Restriction endonuclease-like"/>
    <property type="match status" value="1"/>
</dbReference>
<dbReference type="HAMAP" id="MF_00048">
    <property type="entry name" value="UPF0102"/>
    <property type="match status" value="1"/>
</dbReference>
<dbReference type="PANTHER" id="PTHR34039">
    <property type="entry name" value="UPF0102 PROTEIN YRAN"/>
    <property type="match status" value="1"/>
</dbReference>
<keyword evidence="4" id="KW-1185">Reference proteome</keyword>
<comment type="caution">
    <text evidence="3">The sequence shown here is derived from an EMBL/GenBank/DDBJ whole genome shotgun (WGS) entry which is preliminary data.</text>
</comment>
<sequence>MERNFNRNRQIGNKGEEKAALFLRSLGFDIIETNYRYSHSEIDIIALKDCKIHFIEVKTRTSDQYGEPEEAIDDSKLESMMSVADHYVDKIDWNGNIQFDAISILLKDDIRLDYFEDIC</sequence>
<reference evidence="3 4" key="1">
    <citation type="submission" date="2020-04" db="EMBL/GenBank/DDBJ databases">
        <title>Flammeovirgaceae bacterium KN852 isolated from deep sea.</title>
        <authorList>
            <person name="Zhang D.-C."/>
        </authorList>
    </citation>
    <scope>NUCLEOTIDE SEQUENCE [LARGE SCALE GENOMIC DNA]</scope>
    <source>
        <strain evidence="3 4">KN852</strain>
    </source>
</reference>
<dbReference type="Pfam" id="PF02021">
    <property type="entry name" value="UPF0102"/>
    <property type="match status" value="1"/>
</dbReference>